<dbReference type="PANTHER" id="PTHR35408">
    <property type="entry name" value="CHROMOSOME 15, WHOLE GENOME SHOTGUN SEQUENCE"/>
    <property type="match status" value="1"/>
</dbReference>
<dbReference type="PANTHER" id="PTHR35408:SF3">
    <property type="entry name" value="GLYCOSYLTRANSFERASE 2-LIKE DOMAIN-CONTAINING PROTEIN"/>
    <property type="match status" value="1"/>
</dbReference>
<accession>A0AAN7TL07</accession>
<feature type="transmembrane region" description="Helical" evidence="1">
    <location>
        <begin position="66"/>
        <end position="89"/>
    </location>
</feature>
<keyword evidence="1" id="KW-0472">Membrane</keyword>
<dbReference type="Proteomes" id="UP001310890">
    <property type="component" value="Unassembled WGS sequence"/>
</dbReference>
<keyword evidence="1" id="KW-0812">Transmembrane</keyword>
<evidence type="ECO:0000256" key="1">
    <source>
        <dbReference type="SAM" id="Phobius"/>
    </source>
</evidence>
<feature type="transmembrane region" description="Helical" evidence="1">
    <location>
        <begin position="39"/>
        <end position="60"/>
    </location>
</feature>
<evidence type="ECO:0000313" key="3">
    <source>
        <dbReference type="Proteomes" id="UP001310890"/>
    </source>
</evidence>
<evidence type="ECO:0000313" key="2">
    <source>
        <dbReference type="EMBL" id="KAK5114701.1"/>
    </source>
</evidence>
<dbReference type="AlphaFoldDB" id="A0AAN7TL07"/>
<organism evidence="2 3">
    <name type="scientific">Meristemomyces frigidus</name>
    <dbReference type="NCBI Taxonomy" id="1508187"/>
    <lineage>
        <taxon>Eukaryota</taxon>
        <taxon>Fungi</taxon>
        <taxon>Dikarya</taxon>
        <taxon>Ascomycota</taxon>
        <taxon>Pezizomycotina</taxon>
        <taxon>Dothideomycetes</taxon>
        <taxon>Dothideomycetidae</taxon>
        <taxon>Mycosphaerellales</taxon>
        <taxon>Teratosphaeriaceae</taxon>
        <taxon>Meristemomyces</taxon>
    </lineage>
</organism>
<proteinExistence type="predicted"/>
<sequence>MSGLRFLHVVDASMPYNGWRQIETNFFQEIPRVLKSFKYSIFLSLLAILMMIILACGSFIPYGWGITSFIAILPLSTICVSHFLLPIVLNSGLMQFTF</sequence>
<name>A0AAN7TL07_9PEZI</name>
<dbReference type="EMBL" id="JAVRRL010000016">
    <property type="protein sequence ID" value="KAK5114701.1"/>
    <property type="molecule type" value="Genomic_DNA"/>
</dbReference>
<gene>
    <name evidence="2" type="ORF">LTR62_002275</name>
</gene>
<comment type="caution">
    <text evidence="2">The sequence shown here is derived from an EMBL/GenBank/DDBJ whole genome shotgun (WGS) entry which is preliminary data.</text>
</comment>
<reference evidence="2" key="1">
    <citation type="submission" date="2023-08" db="EMBL/GenBank/DDBJ databases">
        <title>Black Yeasts Isolated from many extreme environments.</title>
        <authorList>
            <person name="Coleine C."/>
            <person name="Stajich J.E."/>
            <person name="Selbmann L."/>
        </authorList>
    </citation>
    <scope>NUCLEOTIDE SEQUENCE</scope>
    <source>
        <strain evidence="2">CCFEE 5401</strain>
    </source>
</reference>
<keyword evidence="1" id="KW-1133">Transmembrane helix</keyword>
<protein>
    <submittedName>
        <fullName evidence="2">Uncharacterized protein</fullName>
    </submittedName>
</protein>